<keyword evidence="3 7" id="KW-0479">Metal-binding</keyword>
<dbReference type="Gene3D" id="1.10.630.10">
    <property type="entry name" value="Cytochrome P450"/>
    <property type="match status" value="1"/>
</dbReference>
<evidence type="ECO:0000256" key="3">
    <source>
        <dbReference type="ARBA" id="ARBA00022723"/>
    </source>
</evidence>
<dbReference type="PANTHER" id="PTHR46696">
    <property type="entry name" value="P450, PUTATIVE (EUROFUNG)-RELATED"/>
    <property type="match status" value="1"/>
</dbReference>
<keyword evidence="5 7" id="KW-0408">Iron</keyword>
<protein>
    <submittedName>
        <fullName evidence="8">Cytochrome P450</fullName>
    </submittedName>
</protein>
<dbReference type="InterPro" id="IPR036396">
    <property type="entry name" value="Cyt_P450_sf"/>
</dbReference>
<evidence type="ECO:0000256" key="5">
    <source>
        <dbReference type="ARBA" id="ARBA00023004"/>
    </source>
</evidence>
<dbReference type="Proteomes" id="UP000199503">
    <property type="component" value="Unassembled WGS sequence"/>
</dbReference>
<dbReference type="AlphaFoldDB" id="A0A1H9UXC4"/>
<accession>A0A1H9UXC4</accession>
<dbReference type="GO" id="GO:0020037">
    <property type="term" value="F:heme binding"/>
    <property type="evidence" value="ECO:0007669"/>
    <property type="project" value="InterPro"/>
</dbReference>
<name>A0A1H9UXC4_9PSEU</name>
<comment type="similarity">
    <text evidence="1 7">Belongs to the cytochrome P450 family.</text>
</comment>
<dbReference type="EMBL" id="FOFV01000016">
    <property type="protein sequence ID" value="SES14096.1"/>
    <property type="molecule type" value="Genomic_DNA"/>
</dbReference>
<dbReference type="CDD" id="cd11030">
    <property type="entry name" value="CYP105-like"/>
    <property type="match status" value="1"/>
</dbReference>
<keyword evidence="9" id="KW-1185">Reference proteome</keyword>
<evidence type="ECO:0000256" key="4">
    <source>
        <dbReference type="ARBA" id="ARBA00023002"/>
    </source>
</evidence>
<keyword evidence="4 7" id="KW-0560">Oxidoreductase</keyword>
<evidence type="ECO:0000313" key="9">
    <source>
        <dbReference type="Proteomes" id="UP000199503"/>
    </source>
</evidence>
<dbReference type="GO" id="GO:0016705">
    <property type="term" value="F:oxidoreductase activity, acting on paired donors, with incorporation or reduction of molecular oxygen"/>
    <property type="evidence" value="ECO:0007669"/>
    <property type="project" value="InterPro"/>
</dbReference>
<dbReference type="InterPro" id="IPR002397">
    <property type="entry name" value="Cyt_P450_B"/>
</dbReference>
<dbReference type="PROSITE" id="PS00086">
    <property type="entry name" value="CYTOCHROME_P450"/>
    <property type="match status" value="1"/>
</dbReference>
<dbReference type="FunFam" id="1.10.630.10:FF:000018">
    <property type="entry name" value="Cytochrome P450 monooxygenase"/>
    <property type="match status" value="1"/>
</dbReference>
<evidence type="ECO:0000256" key="7">
    <source>
        <dbReference type="RuleBase" id="RU000461"/>
    </source>
</evidence>
<reference evidence="9" key="1">
    <citation type="submission" date="2016-10" db="EMBL/GenBank/DDBJ databases">
        <authorList>
            <person name="Varghese N."/>
            <person name="Submissions S."/>
        </authorList>
    </citation>
    <scope>NUCLEOTIDE SEQUENCE [LARGE SCALE GENOMIC DNA]</scope>
    <source>
        <strain evidence="9">DSM 44437</strain>
    </source>
</reference>
<dbReference type="RefSeq" id="WP_089922446.1">
    <property type="nucleotide sequence ID" value="NZ_FOFV01000016.1"/>
</dbReference>
<evidence type="ECO:0000256" key="2">
    <source>
        <dbReference type="ARBA" id="ARBA00022617"/>
    </source>
</evidence>
<dbReference type="InterPro" id="IPR001128">
    <property type="entry name" value="Cyt_P450"/>
</dbReference>
<dbReference type="PANTHER" id="PTHR46696:SF1">
    <property type="entry name" value="CYTOCHROME P450 YJIB-RELATED"/>
    <property type="match status" value="1"/>
</dbReference>
<dbReference type="OrthoDB" id="3664945at2"/>
<dbReference type="PRINTS" id="PR00359">
    <property type="entry name" value="BP450"/>
</dbReference>
<keyword evidence="6 7" id="KW-0503">Monooxygenase</keyword>
<sequence>MTNAETELTPFPWHRKCPYQPPEEYAQLRPETPIAKVGLRTGREAYVVTSYEHVRKLLTEPNASSDRGHEGFPYYIDIPPQFRTEGSFIGWDPPKHTVYRRMAAVSGEFTKQRVRAMLPRIEQIVDERIDAMLEQGGPIDLVTALALPVPLTIVCEILGIPHQDHDYLHDRTDKLFGGKSSAEVRMAAITELNGYLAGLLEKKLEEPGEDLISRIVVRFHEAGLYDSRELVNLVRLLLNGGHETSAAMIAIGAMTLLEHPDQLEKLKNDWSLAPNAVEELLRYLTPGDLASSRVALADIDAGPVTIKEGEGMIICGGAANRDPETFPEPDKFDIERPNARNHVAFGYGVHHCIGAEIARVELTVVLTKLFQRIPNLRLAKPWNELQYKDGAVMYGVYEMPVTW</sequence>
<evidence type="ECO:0000256" key="6">
    <source>
        <dbReference type="ARBA" id="ARBA00023033"/>
    </source>
</evidence>
<dbReference type="GO" id="GO:0005506">
    <property type="term" value="F:iron ion binding"/>
    <property type="evidence" value="ECO:0007669"/>
    <property type="project" value="InterPro"/>
</dbReference>
<evidence type="ECO:0000313" key="8">
    <source>
        <dbReference type="EMBL" id="SES14096.1"/>
    </source>
</evidence>
<organism evidence="8 9">
    <name type="scientific">Lentzea albida</name>
    <dbReference type="NCBI Taxonomy" id="65499"/>
    <lineage>
        <taxon>Bacteria</taxon>
        <taxon>Bacillati</taxon>
        <taxon>Actinomycetota</taxon>
        <taxon>Actinomycetes</taxon>
        <taxon>Pseudonocardiales</taxon>
        <taxon>Pseudonocardiaceae</taxon>
        <taxon>Lentzea</taxon>
    </lineage>
</organism>
<gene>
    <name evidence="8" type="ORF">SAMN04488000_116209</name>
</gene>
<keyword evidence="2 7" id="KW-0349">Heme</keyword>
<dbReference type="GO" id="GO:0004497">
    <property type="term" value="F:monooxygenase activity"/>
    <property type="evidence" value="ECO:0007669"/>
    <property type="project" value="UniProtKB-KW"/>
</dbReference>
<dbReference type="Pfam" id="PF00067">
    <property type="entry name" value="p450"/>
    <property type="match status" value="1"/>
</dbReference>
<proteinExistence type="inferred from homology"/>
<dbReference type="SUPFAM" id="SSF48264">
    <property type="entry name" value="Cytochrome P450"/>
    <property type="match status" value="1"/>
</dbReference>
<dbReference type="STRING" id="65499.SAMN04488000_116209"/>
<evidence type="ECO:0000256" key="1">
    <source>
        <dbReference type="ARBA" id="ARBA00010617"/>
    </source>
</evidence>
<dbReference type="InterPro" id="IPR017972">
    <property type="entry name" value="Cyt_P450_CS"/>
</dbReference>